<keyword evidence="5" id="KW-0255">Endonuclease</keyword>
<feature type="region of interest" description="Disordered" evidence="3">
    <location>
        <begin position="455"/>
        <end position="482"/>
    </location>
</feature>
<dbReference type="PANTHER" id="PTHR21027:SF1">
    <property type="entry name" value="TRNA-SPLICING ENDONUCLEASE SUBUNIT SEN54"/>
    <property type="match status" value="1"/>
</dbReference>
<evidence type="ECO:0000259" key="4">
    <source>
        <dbReference type="Pfam" id="PF12928"/>
    </source>
</evidence>
<accession>E2BMM8</accession>
<feature type="compositionally biased region" description="Basic and acidic residues" evidence="3">
    <location>
        <begin position="277"/>
        <end position="292"/>
    </location>
</feature>
<dbReference type="PhylomeDB" id="E2BMM8"/>
<keyword evidence="5" id="KW-0378">Hydrolase</keyword>
<dbReference type="InParanoid" id="E2BMM8"/>
<dbReference type="KEGG" id="hst:105184527"/>
<feature type="domain" description="tRNA-splicing endonuclease subunit Sen54 N-terminal" evidence="4">
    <location>
        <begin position="68"/>
        <end position="134"/>
    </location>
</feature>
<dbReference type="OrthoDB" id="408683at2759"/>
<dbReference type="InterPro" id="IPR024336">
    <property type="entry name" value="tRNA_splic_suSen54_N"/>
</dbReference>
<name>E2BMM8_HARSA</name>
<dbReference type="InterPro" id="IPR024337">
    <property type="entry name" value="tRNA_splic_suSen54"/>
</dbReference>
<evidence type="ECO:0000256" key="1">
    <source>
        <dbReference type="ARBA" id="ARBA00005736"/>
    </source>
</evidence>
<dbReference type="GO" id="GO:0000214">
    <property type="term" value="C:tRNA-intron endonuclease complex"/>
    <property type="evidence" value="ECO:0007669"/>
    <property type="project" value="TreeGrafter"/>
</dbReference>
<keyword evidence="2" id="KW-0819">tRNA processing</keyword>
<dbReference type="AlphaFoldDB" id="E2BMM8"/>
<dbReference type="STRING" id="610380.E2BMM8"/>
<comment type="similarity">
    <text evidence="1">Belongs to the SEN54 family.</text>
</comment>
<reference evidence="5 6" key="1">
    <citation type="journal article" date="2010" name="Science">
        <title>Genomic comparison of the ants Camponotus floridanus and Harpegnathos saltator.</title>
        <authorList>
            <person name="Bonasio R."/>
            <person name="Zhang G."/>
            <person name="Ye C."/>
            <person name="Mutti N.S."/>
            <person name="Fang X."/>
            <person name="Qin N."/>
            <person name="Donahue G."/>
            <person name="Yang P."/>
            <person name="Li Q."/>
            <person name="Li C."/>
            <person name="Zhang P."/>
            <person name="Huang Z."/>
            <person name="Berger S.L."/>
            <person name="Reinberg D."/>
            <person name="Wang J."/>
            <person name="Liebig J."/>
        </authorList>
    </citation>
    <scope>NUCLEOTIDE SEQUENCE [LARGE SCALE GENOMIC DNA]</scope>
    <source>
        <strain evidence="5 6">R22 G/1</strain>
    </source>
</reference>
<dbReference type="Proteomes" id="UP000008237">
    <property type="component" value="Unassembled WGS sequence"/>
</dbReference>
<sequence length="814" mass="92864">MDDICKKLPSNVLKAEELLRSKGISTNVLEEWEKSLQALPKSGKKHFEPNNSWLENVQIEKGLKTRRNLLNIERVERVSELASAEWIPSQKKALVTKKSGQDWSSFGIDKNGSLYLIPEEALFLLETNCLELIWNGVPCSIQQAYEILIDDEVCTLDEYRVYSQLTRCGYRMQRYVYEESVKNDKSDDSSVKKKVIVDPENGLRMYDSQTPNQQISERLKETLEKDASQTIDLSVTMPNTKDCSDTVEQAILDVMDYILCNIEEGENNLATSQLTESNKKQKSDMDGEEKGQNSKLEIISDEILLGSIKILTDTTSSPKKESVTPSKWLGARIQRNVKLLPKRSNKVSHVEISVIGSSSTSGKLRNHGKRKTVATTNESSDTKKSKDEVIELSDDEIQELPHTMTRMEMLNLLPNIAYKSTMKKISTRYIPRNVKPQRNIYQYNQAQLSHMQQNDRQARQKCKGIGNNSNQNAFRSNASSSTNLRAVVGNNRSSAYPNQHTRPLLCNPPRPFHPINHLMHGPHIGFPYAYHGFPFGCNQGVYALQNRLTLMQQNVFQNMLVAFENHGNAVQQTRSLTIQMNNFAMPFTGLYRTRCPENQYSRQAVYRNFPSQQRTFCQRRPENASTMQSNAHFIGKRRCENVKKNNNREITNRPSFTIHPGVSSWAELKQKWCEEKTITIDDEDCKSRNESGEEVQVVEQFVKPLVGPRHATSLAEVCNKLAIIKSAPEKTFRRKKSKYKISYNVYSCSHHYKKSNPGQPLYSVVVIRKENSFLQPVELNRLQQDAKGSQIILACVSMSISYIQPGIITMPNII</sequence>
<evidence type="ECO:0000256" key="3">
    <source>
        <dbReference type="SAM" id="MobiDB-lite"/>
    </source>
</evidence>
<dbReference type="EMBL" id="GL449275">
    <property type="protein sequence ID" value="EFN83046.1"/>
    <property type="molecule type" value="Genomic_DNA"/>
</dbReference>
<evidence type="ECO:0000256" key="2">
    <source>
        <dbReference type="ARBA" id="ARBA00022694"/>
    </source>
</evidence>
<protein>
    <submittedName>
        <fullName evidence="5">tRNA-splicing endonuclease subunit Sen54</fullName>
    </submittedName>
</protein>
<dbReference type="PANTHER" id="PTHR21027">
    <property type="entry name" value="TRNA-SPLICING ENDONUCLEASE SUBUNIT SEN54"/>
    <property type="match status" value="1"/>
</dbReference>
<dbReference type="GO" id="GO:0000379">
    <property type="term" value="P:tRNA-type intron splice site recognition and cleavage"/>
    <property type="evidence" value="ECO:0007669"/>
    <property type="project" value="TreeGrafter"/>
</dbReference>
<gene>
    <name evidence="5" type="ORF">EAI_03993</name>
</gene>
<keyword evidence="6" id="KW-1185">Reference proteome</keyword>
<organism evidence="6">
    <name type="scientific">Harpegnathos saltator</name>
    <name type="common">Jerdon's jumping ant</name>
    <dbReference type="NCBI Taxonomy" id="610380"/>
    <lineage>
        <taxon>Eukaryota</taxon>
        <taxon>Metazoa</taxon>
        <taxon>Ecdysozoa</taxon>
        <taxon>Arthropoda</taxon>
        <taxon>Hexapoda</taxon>
        <taxon>Insecta</taxon>
        <taxon>Pterygota</taxon>
        <taxon>Neoptera</taxon>
        <taxon>Endopterygota</taxon>
        <taxon>Hymenoptera</taxon>
        <taxon>Apocrita</taxon>
        <taxon>Aculeata</taxon>
        <taxon>Formicoidea</taxon>
        <taxon>Formicidae</taxon>
        <taxon>Ponerinae</taxon>
        <taxon>Ponerini</taxon>
        <taxon>Harpegnathos</taxon>
    </lineage>
</organism>
<feature type="region of interest" description="Disordered" evidence="3">
    <location>
        <begin position="358"/>
        <end position="385"/>
    </location>
</feature>
<evidence type="ECO:0000313" key="5">
    <source>
        <dbReference type="EMBL" id="EFN83046.1"/>
    </source>
</evidence>
<dbReference type="OMA" id="NCLELTW"/>
<feature type="compositionally biased region" description="Polar residues" evidence="3">
    <location>
        <begin position="466"/>
        <end position="482"/>
    </location>
</feature>
<evidence type="ECO:0000313" key="6">
    <source>
        <dbReference type="Proteomes" id="UP000008237"/>
    </source>
</evidence>
<feature type="region of interest" description="Disordered" evidence="3">
    <location>
        <begin position="271"/>
        <end position="293"/>
    </location>
</feature>
<keyword evidence="5" id="KW-0540">Nuclease</keyword>
<proteinExistence type="inferred from homology"/>
<dbReference type="Pfam" id="PF12928">
    <property type="entry name" value="tRNA_int_end_N2"/>
    <property type="match status" value="1"/>
</dbReference>
<dbReference type="GO" id="GO:0004519">
    <property type="term" value="F:endonuclease activity"/>
    <property type="evidence" value="ECO:0007669"/>
    <property type="project" value="UniProtKB-KW"/>
</dbReference>